<evidence type="ECO:0000313" key="1">
    <source>
        <dbReference type="EMBL" id="JAE33879.1"/>
    </source>
</evidence>
<reference evidence="1" key="2">
    <citation type="journal article" date="2015" name="Data Brief">
        <title>Shoot transcriptome of the giant reed, Arundo donax.</title>
        <authorList>
            <person name="Barrero R.A."/>
            <person name="Guerrero F.D."/>
            <person name="Moolhuijzen P."/>
            <person name="Goolsby J.A."/>
            <person name="Tidwell J."/>
            <person name="Bellgard S.E."/>
            <person name="Bellgard M.I."/>
        </authorList>
    </citation>
    <scope>NUCLEOTIDE SEQUENCE</scope>
    <source>
        <tissue evidence="1">Shoot tissue taken approximately 20 cm above the soil surface</tissue>
    </source>
</reference>
<accession>A0A0A9HDI7</accession>
<reference evidence="1" key="1">
    <citation type="submission" date="2014-09" db="EMBL/GenBank/DDBJ databases">
        <authorList>
            <person name="Magalhaes I.L.F."/>
            <person name="Oliveira U."/>
            <person name="Santos F.R."/>
            <person name="Vidigal T.H.D.A."/>
            <person name="Brescovit A.D."/>
            <person name="Santos A.J."/>
        </authorList>
    </citation>
    <scope>NUCLEOTIDE SEQUENCE</scope>
    <source>
        <tissue evidence="1">Shoot tissue taken approximately 20 cm above the soil surface</tissue>
    </source>
</reference>
<proteinExistence type="predicted"/>
<dbReference type="AlphaFoldDB" id="A0A0A9HDI7"/>
<organism evidence="1">
    <name type="scientific">Arundo donax</name>
    <name type="common">Giant reed</name>
    <name type="synonym">Donax arundinaceus</name>
    <dbReference type="NCBI Taxonomy" id="35708"/>
    <lineage>
        <taxon>Eukaryota</taxon>
        <taxon>Viridiplantae</taxon>
        <taxon>Streptophyta</taxon>
        <taxon>Embryophyta</taxon>
        <taxon>Tracheophyta</taxon>
        <taxon>Spermatophyta</taxon>
        <taxon>Magnoliopsida</taxon>
        <taxon>Liliopsida</taxon>
        <taxon>Poales</taxon>
        <taxon>Poaceae</taxon>
        <taxon>PACMAD clade</taxon>
        <taxon>Arundinoideae</taxon>
        <taxon>Arundineae</taxon>
        <taxon>Arundo</taxon>
    </lineage>
</organism>
<sequence>MVGINGTRVPPSFPLAGGCLVPKVQSEEFNSSYDHLDVNTPLLTDDSLTCQKYLTMLNSPLFRFPQLLHPNILSFSQKSRILRFNTSSGHD</sequence>
<dbReference type="EMBL" id="GBRH01164017">
    <property type="protein sequence ID" value="JAE33879.1"/>
    <property type="molecule type" value="Transcribed_RNA"/>
</dbReference>
<protein>
    <submittedName>
        <fullName evidence="1">Uncharacterized protein</fullName>
    </submittedName>
</protein>
<name>A0A0A9HDI7_ARUDO</name>